<dbReference type="AlphaFoldDB" id="A0A9P4MXV3"/>
<dbReference type="InterPro" id="IPR011706">
    <property type="entry name" value="Cu-oxidase_C"/>
</dbReference>
<gene>
    <name evidence="11" type="ORF">GQ43DRAFT_411263</name>
</gene>
<feature type="domain" description="Plastocyanin-like" evidence="9">
    <location>
        <begin position="507"/>
        <end position="610"/>
    </location>
</feature>
<dbReference type="Gene3D" id="2.60.40.420">
    <property type="entry name" value="Cupredoxins - blue copper proteins"/>
    <property type="match status" value="3"/>
</dbReference>
<keyword evidence="3" id="KW-0677">Repeat</keyword>
<accession>A0A9P4MXV3</accession>
<dbReference type="Pfam" id="PF07731">
    <property type="entry name" value="Cu-oxidase_2"/>
    <property type="match status" value="1"/>
</dbReference>
<dbReference type="CDD" id="cd13901">
    <property type="entry name" value="CuRO_3_MaLCC_like"/>
    <property type="match status" value="1"/>
</dbReference>
<dbReference type="InterPro" id="IPR008972">
    <property type="entry name" value="Cupredoxin"/>
</dbReference>
<dbReference type="OrthoDB" id="2121828at2759"/>
<proteinExistence type="inferred from homology"/>
<evidence type="ECO:0000259" key="10">
    <source>
        <dbReference type="Pfam" id="PF07732"/>
    </source>
</evidence>
<dbReference type="Pfam" id="PF07732">
    <property type="entry name" value="Cu-oxidase_3"/>
    <property type="match status" value="1"/>
</dbReference>
<reference evidence="11" key="1">
    <citation type="journal article" date="2020" name="Stud. Mycol.">
        <title>101 Dothideomycetes genomes: a test case for predicting lifestyles and emergence of pathogens.</title>
        <authorList>
            <person name="Haridas S."/>
            <person name="Albert R."/>
            <person name="Binder M."/>
            <person name="Bloem J."/>
            <person name="Labutti K."/>
            <person name="Salamov A."/>
            <person name="Andreopoulos B."/>
            <person name="Baker S."/>
            <person name="Barry K."/>
            <person name="Bills G."/>
            <person name="Bluhm B."/>
            <person name="Cannon C."/>
            <person name="Castanera R."/>
            <person name="Culley D."/>
            <person name="Daum C."/>
            <person name="Ezra D."/>
            <person name="Gonzalez J."/>
            <person name="Henrissat B."/>
            <person name="Kuo A."/>
            <person name="Liang C."/>
            <person name="Lipzen A."/>
            <person name="Lutzoni F."/>
            <person name="Magnuson J."/>
            <person name="Mondo S."/>
            <person name="Nolan M."/>
            <person name="Ohm R."/>
            <person name="Pangilinan J."/>
            <person name="Park H.-J."/>
            <person name="Ramirez L."/>
            <person name="Alfaro M."/>
            <person name="Sun H."/>
            <person name="Tritt A."/>
            <person name="Yoshinaga Y."/>
            <person name="Zwiers L.-H."/>
            <person name="Turgeon B."/>
            <person name="Goodwin S."/>
            <person name="Spatafora J."/>
            <person name="Crous P."/>
            <person name="Grigoriev I."/>
        </authorList>
    </citation>
    <scope>NUCLEOTIDE SEQUENCE</scope>
    <source>
        <strain evidence="11">ATCC 74209</strain>
    </source>
</reference>
<evidence type="ECO:0000313" key="11">
    <source>
        <dbReference type="EMBL" id="KAF2203618.1"/>
    </source>
</evidence>
<dbReference type="EMBL" id="ML993898">
    <property type="protein sequence ID" value="KAF2203618.1"/>
    <property type="molecule type" value="Genomic_DNA"/>
</dbReference>
<dbReference type="PANTHER" id="PTHR11709">
    <property type="entry name" value="MULTI-COPPER OXIDASE"/>
    <property type="match status" value="1"/>
</dbReference>
<feature type="region of interest" description="Disordered" evidence="7">
    <location>
        <begin position="1"/>
        <end position="61"/>
    </location>
</feature>
<keyword evidence="6" id="KW-0325">Glycoprotein</keyword>
<evidence type="ECO:0000256" key="2">
    <source>
        <dbReference type="ARBA" id="ARBA00022723"/>
    </source>
</evidence>
<evidence type="ECO:0000259" key="9">
    <source>
        <dbReference type="Pfam" id="PF07731"/>
    </source>
</evidence>
<protein>
    <recommendedName>
        <fullName evidence="13">Multicopper oxidase</fullName>
    </recommendedName>
</protein>
<feature type="compositionally biased region" description="Polar residues" evidence="7">
    <location>
        <begin position="1"/>
        <end position="39"/>
    </location>
</feature>
<dbReference type="Pfam" id="PF00394">
    <property type="entry name" value="Cu-oxidase"/>
    <property type="match status" value="1"/>
</dbReference>
<evidence type="ECO:0000256" key="5">
    <source>
        <dbReference type="ARBA" id="ARBA00023008"/>
    </source>
</evidence>
<dbReference type="InterPro" id="IPR001117">
    <property type="entry name" value="Cu-oxidase_2nd"/>
</dbReference>
<keyword evidence="12" id="KW-1185">Reference proteome</keyword>
<dbReference type="InterPro" id="IPR045087">
    <property type="entry name" value="Cu-oxidase_fam"/>
</dbReference>
<keyword evidence="5" id="KW-0186">Copper</keyword>
<dbReference type="CDD" id="cd13854">
    <property type="entry name" value="CuRO_1_MaLCC_like"/>
    <property type="match status" value="1"/>
</dbReference>
<dbReference type="GO" id="GO:0016491">
    <property type="term" value="F:oxidoreductase activity"/>
    <property type="evidence" value="ECO:0007669"/>
    <property type="project" value="UniProtKB-KW"/>
</dbReference>
<dbReference type="PANTHER" id="PTHR11709:SF502">
    <property type="entry name" value="MULTICOPPER OXIDASE"/>
    <property type="match status" value="1"/>
</dbReference>
<dbReference type="SUPFAM" id="SSF49503">
    <property type="entry name" value="Cupredoxins"/>
    <property type="match status" value="3"/>
</dbReference>
<feature type="domain" description="Plastocyanin-like" evidence="8">
    <location>
        <begin position="266"/>
        <end position="405"/>
    </location>
</feature>
<dbReference type="FunFam" id="2.60.40.420:FF:000038">
    <property type="entry name" value="Extracellular dihydrogeodin oxidase/laccase"/>
    <property type="match status" value="1"/>
</dbReference>
<dbReference type="InterPro" id="IPR011707">
    <property type="entry name" value="Cu-oxidase-like_N"/>
</dbReference>
<dbReference type="Proteomes" id="UP000799536">
    <property type="component" value="Unassembled WGS sequence"/>
</dbReference>
<keyword evidence="4" id="KW-0560">Oxidoreductase</keyword>
<evidence type="ECO:0000256" key="3">
    <source>
        <dbReference type="ARBA" id="ARBA00022737"/>
    </source>
</evidence>
<dbReference type="CDD" id="cd13880">
    <property type="entry name" value="CuRO_2_MaLCC_like"/>
    <property type="match status" value="1"/>
</dbReference>
<dbReference type="GO" id="GO:0005507">
    <property type="term" value="F:copper ion binding"/>
    <property type="evidence" value="ECO:0007669"/>
    <property type="project" value="InterPro"/>
</dbReference>
<evidence type="ECO:0000256" key="1">
    <source>
        <dbReference type="ARBA" id="ARBA00010609"/>
    </source>
</evidence>
<evidence type="ECO:0008006" key="13">
    <source>
        <dbReference type="Google" id="ProtNLM"/>
    </source>
</evidence>
<feature type="domain" description="Plastocyanin-like" evidence="10">
    <location>
        <begin position="142"/>
        <end position="256"/>
    </location>
</feature>
<evidence type="ECO:0000256" key="4">
    <source>
        <dbReference type="ARBA" id="ARBA00023002"/>
    </source>
</evidence>
<evidence type="ECO:0000256" key="6">
    <source>
        <dbReference type="ARBA" id="ARBA00023180"/>
    </source>
</evidence>
<organism evidence="11 12">
    <name type="scientific">Delitschia confertaspora ATCC 74209</name>
    <dbReference type="NCBI Taxonomy" id="1513339"/>
    <lineage>
        <taxon>Eukaryota</taxon>
        <taxon>Fungi</taxon>
        <taxon>Dikarya</taxon>
        <taxon>Ascomycota</taxon>
        <taxon>Pezizomycotina</taxon>
        <taxon>Dothideomycetes</taxon>
        <taxon>Pleosporomycetidae</taxon>
        <taxon>Pleosporales</taxon>
        <taxon>Delitschiaceae</taxon>
        <taxon>Delitschia</taxon>
    </lineage>
</organism>
<dbReference type="FunFam" id="2.60.40.420:FF:000021">
    <property type="entry name" value="Extracellular dihydrogeodin oxidase/laccase"/>
    <property type="match status" value="1"/>
</dbReference>
<name>A0A9P4MXV3_9PLEO</name>
<evidence type="ECO:0000256" key="7">
    <source>
        <dbReference type="SAM" id="MobiDB-lite"/>
    </source>
</evidence>
<comment type="caution">
    <text evidence="11">The sequence shown here is derived from an EMBL/GenBank/DDBJ whole genome shotgun (WGS) entry which is preliminary data.</text>
</comment>
<comment type="similarity">
    <text evidence="1">Belongs to the multicopper oxidase family.</text>
</comment>
<keyword evidence="2" id="KW-0479">Metal-binding</keyword>
<sequence>MSPSMGPTDDLNSQTDYLSSQTEYTNSPTDSSKSSTYYLNSPRDYPSLTDSPSPAPTFGNTTASTTFTSSCQNGNLSHILACTSTIKPKPTTASSTAPIATSECVPCGGQNGTLPYCGADINTDYYRFTPKTCRTVRYDFDITNTTITPDGVSRTALVVNGQMPGPAIEANWGDTIIVTVNNKLTDNGTSIHFHGIRQFNSNQYDGVPSITQCPIAPGESMTYRWIADSYGTSWYHSHFALQTWMGVFGPIIIHGPTAKGYDVDAGTVMLQDWSHKTVDSLFPAAQKNGTGGPQIMDNGLINGMNTWGSESAANSTGRRFEWDATVVPGQTYLLRIVNAAIQSTYKFYIDGHTLEVISMDFTPIKPYKTKILKISIGQRYEVLVKADQPVGDYWMRSDNQNACGAVTTQAKDIKGIIRYVGSAGGTPTSTAYSYTDECTDEPMISLAPILSLSPTNKALEIDYNVTFGVNDKNMFKWYLENSTFESKYSSPTLLSFLENSTAHTVSNNLFLDLPNAGEWIYIVLESALNLPHPIHLHGHDFFIMAQGSGTYSPSTPLQFKNPPRRDTALMPGGGFLVIAFVTENPGAWLLHCHIGWHQSMGFALQILEMKGEIRGVSEGVKGSVGVMQDVCEKWRNWEDGKGGQNLNSPI</sequence>
<evidence type="ECO:0000259" key="8">
    <source>
        <dbReference type="Pfam" id="PF00394"/>
    </source>
</evidence>
<evidence type="ECO:0000313" key="12">
    <source>
        <dbReference type="Proteomes" id="UP000799536"/>
    </source>
</evidence>